<evidence type="ECO:0008006" key="3">
    <source>
        <dbReference type="Google" id="ProtNLM"/>
    </source>
</evidence>
<reference evidence="1 2" key="1">
    <citation type="submission" date="2019-07" db="EMBL/GenBank/DDBJ databases">
        <title>Whole genome shotgun sequence of Brevifollis gellanilyticus NBRC 108608.</title>
        <authorList>
            <person name="Hosoyama A."/>
            <person name="Uohara A."/>
            <person name="Ohji S."/>
            <person name="Ichikawa N."/>
        </authorList>
    </citation>
    <scope>NUCLEOTIDE SEQUENCE [LARGE SCALE GENOMIC DNA]</scope>
    <source>
        <strain evidence="1 2">NBRC 108608</strain>
    </source>
</reference>
<gene>
    <name evidence="1" type="ORF">BGE01nite_33270</name>
</gene>
<name>A0A512MBD0_9BACT</name>
<evidence type="ECO:0000313" key="2">
    <source>
        <dbReference type="Proteomes" id="UP000321577"/>
    </source>
</evidence>
<keyword evidence="2" id="KW-1185">Reference proteome</keyword>
<sequence length="71" mass="8304">MYGGKNYEALIRGDWKLMQNDPYSPLELYNLKNDPQEKTNLATKAPKVFNELSESLRQHIQRGGRTPWQKP</sequence>
<dbReference type="AlphaFoldDB" id="A0A512MBD0"/>
<comment type="caution">
    <text evidence="1">The sequence shown here is derived from an EMBL/GenBank/DDBJ whole genome shotgun (WGS) entry which is preliminary data.</text>
</comment>
<dbReference type="EMBL" id="BKAG01000024">
    <property type="protein sequence ID" value="GEP44036.1"/>
    <property type="molecule type" value="Genomic_DNA"/>
</dbReference>
<dbReference type="InterPro" id="IPR017850">
    <property type="entry name" value="Alkaline_phosphatase_core_sf"/>
</dbReference>
<protein>
    <recommendedName>
        <fullName evidence="3">N-sulphoglucosamine sulphohydrolase C-terminal domain-containing protein</fullName>
    </recommendedName>
</protein>
<proteinExistence type="predicted"/>
<dbReference type="Proteomes" id="UP000321577">
    <property type="component" value="Unassembled WGS sequence"/>
</dbReference>
<organism evidence="1 2">
    <name type="scientific">Brevifollis gellanilyticus</name>
    <dbReference type="NCBI Taxonomy" id="748831"/>
    <lineage>
        <taxon>Bacteria</taxon>
        <taxon>Pseudomonadati</taxon>
        <taxon>Verrucomicrobiota</taxon>
        <taxon>Verrucomicrobiia</taxon>
        <taxon>Verrucomicrobiales</taxon>
        <taxon>Verrucomicrobiaceae</taxon>
    </lineage>
</organism>
<evidence type="ECO:0000313" key="1">
    <source>
        <dbReference type="EMBL" id="GEP44036.1"/>
    </source>
</evidence>
<dbReference type="SUPFAM" id="SSF53649">
    <property type="entry name" value="Alkaline phosphatase-like"/>
    <property type="match status" value="1"/>
</dbReference>
<accession>A0A512MBD0</accession>
<dbReference type="Gene3D" id="3.30.1120.10">
    <property type="match status" value="1"/>
</dbReference>